<evidence type="ECO:0000313" key="6">
    <source>
        <dbReference type="EMBL" id="ANU62442.1"/>
    </source>
</evidence>
<dbReference type="InterPro" id="IPR015943">
    <property type="entry name" value="WD40/YVTN_repeat-like_dom_sf"/>
</dbReference>
<dbReference type="STRING" id="1796646.A4V02_00905"/>
<dbReference type="SMART" id="SM00342">
    <property type="entry name" value="HTH_ARAC"/>
    <property type="match status" value="1"/>
</dbReference>
<dbReference type="InterPro" id="IPR013783">
    <property type="entry name" value="Ig-like_fold"/>
</dbReference>
<name>A0A1B1S6L5_9BACT</name>
<dbReference type="AlphaFoldDB" id="A0A1B1S6L5"/>
<dbReference type="KEGG" id="pary:A4V02_00905"/>
<accession>A0A1Z2XF60</accession>
<keyword evidence="4" id="KW-1133">Transmembrane helix</keyword>
<evidence type="ECO:0000256" key="2">
    <source>
        <dbReference type="ARBA" id="ARBA00023125"/>
    </source>
</evidence>
<accession>A0A1B1S6L5</accession>
<gene>
    <name evidence="6" type="ORF">A4V02_00905</name>
</gene>
<organism evidence="6 7">
    <name type="scientific">Muribaculum intestinale</name>
    <dbReference type="NCBI Taxonomy" id="1796646"/>
    <lineage>
        <taxon>Bacteria</taxon>
        <taxon>Pseudomonadati</taxon>
        <taxon>Bacteroidota</taxon>
        <taxon>Bacteroidia</taxon>
        <taxon>Bacteroidales</taxon>
        <taxon>Muribaculaceae</taxon>
        <taxon>Muribaculum</taxon>
    </lineage>
</organism>
<dbReference type="InterPro" id="IPR011110">
    <property type="entry name" value="Reg_prop"/>
</dbReference>
<dbReference type="InterPro" id="IPR011123">
    <property type="entry name" value="Y_Y_Y"/>
</dbReference>
<dbReference type="GO" id="GO:0003700">
    <property type="term" value="F:DNA-binding transcription factor activity"/>
    <property type="evidence" value="ECO:0007669"/>
    <property type="project" value="InterPro"/>
</dbReference>
<reference evidence="7" key="1">
    <citation type="submission" date="2016-04" db="EMBL/GenBank/DDBJ databases">
        <title>Complete Genome Sequences of Twelve Strains of a Stable Defined Moderately Diverse Mouse Microbiota 2 (sDMDMm2).</title>
        <authorList>
            <person name="Uchimura Y."/>
            <person name="Wyss M."/>
            <person name="Brugiroux S."/>
            <person name="Limenitakis J.P."/>
            <person name="Stecher B."/>
            <person name="McCoy K.D."/>
            <person name="Macpherson A.J."/>
        </authorList>
    </citation>
    <scope>NUCLEOTIDE SEQUENCE [LARGE SCALE GENOMIC DNA]</scope>
    <source>
        <strain evidence="7">YL27</strain>
    </source>
</reference>
<feature type="transmembrane region" description="Helical" evidence="4">
    <location>
        <begin position="630"/>
        <end position="651"/>
    </location>
</feature>
<evidence type="ECO:0000313" key="7">
    <source>
        <dbReference type="Proteomes" id="UP000186351"/>
    </source>
</evidence>
<dbReference type="Proteomes" id="UP000186351">
    <property type="component" value="Chromosome"/>
</dbReference>
<dbReference type="PANTHER" id="PTHR43280:SF2">
    <property type="entry name" value="HTH-TYPE TRANSCRIPTIONAL REGULATOR EXSA"/>
    <property type="match status" value="1"/>
</dbReference>
<dbReference type="Gene3D" id="2.130.10.10">
    <property type="entry name" value="YVTN repeat-like/Quinoprotein amine dehydrogenase"/>
    <property type="match status" value="2"/>
</dbReference>
<feature type="domain" description="HTH araC/xylS-type" evidence="5">
    <location>
        <begin position="688"/>
        <end position="787"/>
    </location>
</feature>
<keyword evidence="4" id="KW-0472">Membrane</keyword>
<dbReference type="SUPFAM" id="SSF46689">
    <property type="entry name" value="Homeodomain-like"/>
    <property type="match status" value="1"/>
</dbReference>
<proteinExistence type="predicted"/>
<keyword evidence="7" id="KW-1185">Reference proteome</keyword>
<dbReference type="GO" id="GO:0043565">
    <property type="term" value="F:sequence-specific DNA binding"/>
    <property type="evidence" value="ECO:0007669"/>
    <property type="project" value="InterPro"/>
</dbReference>
<protein>
    <recommendedName>
        <fullName evidence="5">HTH araC/xylS-type domain-containing protein</fullName>
    </recommendedName>
</protein>
<keyword evidence="3" id="KW-0804">Transcription</keyword>
<dbReference type="Gene3D" id="2.60.40.10">
    <property type="entry name" value="Immunoglobulins"/>
    <property type="match status" value="1"/>
</dbReference>
<dbReference type="OrthoDB" id="681130at2"/>
<dbReference type="GeneID" id="65535395"/>
<evidence type="ECO:0000256" key="1">
    <source>
        <dbReference type="ARBA" id="ARBA00023015"/>
    </source>
</evidence>
<dbReference type="Pfam" id="PF12833">
    <property type="entry name" value="HTH_18"/>
    <property type="match status" value="1"/>
</dbReference>
<sequence length="795" mass="86845">MKLRAVISFLAIIFSVVGVCAEIVRHHFGVADGLSNEHVRHIMQDSNGYIWIATWSGVDRFDGYSFINFRTYADDSVRLDHNRVERLAEAPDGGILLKTYTGRVYLLDTAYGSFSLASPSDSAAFDSMSVLHNTTVSASLSEYRSDNRLRLVDADGNIWEASPDGGIDCITEAPAAFRFIESNPLNSEGRDIHVVYAAPDGILWTASRDTRVTLYDRNGMFIGNLAPDGRIVADPSLPFGRRVYAIIADDRGRIWLGTKQKELVVLTPAKSGRYVVESYIESDTPGALNCGDIYGFAPDARGDMWLATFGKGVAKAVADSAGRMKFLFPRSYDISAAPRVRCLTLTESGIMVGATTSGVLAFDPHASDPDRIRFSYHAADPECKGSLSNNDILGVLSSQSGAVYFAAFSGGLDSVASASDLIGPNTCFGNRSVRTGLDADPVLSVVQDCDGDFWLASRASISRYTSSWEHKATYNAGNAGREFILTEAAPQLLDGFRIAFGMRGGVLIVDPRRFSDTPMPRLAVTAVDTNEGHIYTLPSDSTIVLSRGHGDVSLHFAALAYGANGNITYGYRINGADSRWISIGKNRSLHLSGLPSGINRIEIYWTDPYGRLTDNPVRIAIEVPRSYREIAGDIAITLLAAIALAAVAFMLRREMSRRRRKATLEHYIALALFPDTELRRSDDTGTMTGVCAQVGRMYTDSTLKAESISRELGLGRSELRRHVKDVISVSLEDFIRLVRLRAAGRLLAEGKLNVAEVAYRCGFSSPQYMAMLFKEHTGMSPSKYADSQCKKNVSN</sequence>
<dbReference type="PROSITE" id="PS01124">
    <property type="entry name" value="HTH_ARAC_FAMILY_2"/>
    <property type="match status" value="1"/>
</dbReference>
<evidence type="ECO:0000259" key="5">
    <source>
        <dbReference type="PROSITE" id="PS01124"/>
    </source>
</evidence>
<dbReference type="EMBL" id="CP015402">
    <property type="protein sequence ID" value="ANU62442.1"/>
    <property type="molecule type" value="Genomic_DNA"/>
</dbReference>
<dbReference type="Gene3D" id="1.10.10.60">
    <property type="entry name" value="Homeodomain-like"/>
    <property type="match status" value="1"/>
</dbReference>
<dbReference type="SUPFAM" id="SSF63825">
    <property type="entry name" value="YWTD domain"/>
    <property type="match status" value="1"/>
</dbReference>
<dbReference type="RefSeq" id="WP_068959841.1">
    <property type="nucleotide sequence ID" value="NZ_CAJTAP010000008.1"/>
</dbReference>
<keyword evidence="1" id="KW-0805">Transcription regulation</keyword>
<dbReference type="InterPro" id="IPR009057">
    <property type="entry name" value="Homeodomain-like_sf"/>
</dbReference>
<evidence type="ECO:0000256" key="4">
    <source>
        <dbReference type="SAM" id="Phobius"/>
    </source>
</evidence>
<keyword evidence="2" id="KW-0238">DNA-binding</keyword>
<dbReference type="InterPro" id="IPR018060">
    <property type="entry name" value="HTH_AraC"/>
</dbReference>
<evidence type="ECO:0000256" key="3">
    <source>
        <dbReference type="ARBA" id="ARBA00023163"/>
    </source>
</evidence>
<dbReference type="SUPFAM" id="SSF63829">
    <property type="entry name" value="Calcium-dependent phosphotriesterase"/>
    <property type="match status" value="1"/>
</dbReference>
<keyword evidence="4" id="KW-0812">Transmembrane</keyword>
<dbReference type="PANTHER" id="PTHR43280">
    <property type="entry name" value="ARAC-FAMILY TRANSCRIPTIONAL REGULATOR"/>
    <property type="match status" value="1"/>
</dbReference>
<dbReference type="Pfam" id="PF07495">
    <property type="entry name" value="Y_Y_Y"/>
    <property type="match status" value="1"/>
</dbReference>
<dbReference type="Pfam" id="PF07494">
    <property type="entry name" value="Reg_prop"/>
    <property type="match status" value="2"/>
</dbReference>